<accession>A0A2R5LGI5</accession>
<dbReference type="AlphaFoldDB" id="A0A2R5LGI5"/>
<sequence length="134" mass="15277">MQAVLVVFHLVILCVLHDCAMGSYRPCTDIEGWRYELPPARHGRDSDGCERAIHKAHHGSPEKNAQGQLVVKAFLKSCSYWCQMPYLPNAEKWKKRNEPDWTPCANGPYGRGHRERGTYLVFGKCQHGECQHGK</sequence>
<feature type="chain" id="PRO_5015338930" evidence="1">
    <location>
        <begin position="23"/>
        <end position="134"/>
    </location>
</feature>
<organism evidence="2">
    <name type="scientific">Ornithodoros turicata</name>
    <dbReference type="NCBI Taxonomy" id="34597"/>
    <lineage>
        <taxon>Eukaryota</taxon>
        <taxon>Metazoa</taxon>
        <taxon>Ecdysozoa</taxon>
        <taxon>Arthropoda</taxon>
        <taxon>Chelicerata</taxon>
        <taxon>Arachnida</taxon>
        <taxon>Acari</taxon>
        <taxon>Parasitiformes</taxon>
        <taxon>Ixodida</taxon>
        <taxon>Ixodoidea</taxon>
        <taxon>Argasidae</taxon>
        <taxon>Ornithodorinae</taxon>
        <taxon>Ornithodoros</taxon>
    </lineage>
</organism>
<protein>
    <submittedName>
        <fullName evidence="2">Putative conserved secreted protein</fullName>
    </submittedName>
</protein>
<evidence type="ECO:0000313" key="2">
    <source>
        <dbReference type="EMBL" id="MBY08622.1"/>
    </source>
</evidence>
<feature type="signal peptide" evidence="1">
    <location>
        <begin position="1"/>
        <end position="22"/>
    </location>
</feature>
<keyword evidence="1" id="KW-0732">Signal</keyword>
<proteinExistence type="predicted"/>
<name>A0A2R5LGI5_9ACAR</name>
<reference evidence="2" key="1">
    <citation type="submission" date="2018-03" db="EMBL/GenBank/DDBJ databases">
        <title>The relapsing fever spirochete Borrelia turicatae persists in the highly oxidative environment of its soft-bodied tick vector.</title>
        <authorList>
            <person name="Bourret T.J."/>
            <person name="Boyle W.K."/>
            <person name="Valenzuela J.G."/>
            <person name="Oliveira F."/>
            <person name="Lopez J.E."/>
        </authorList>
    </citation>
    <scope>NUCLEOTIDE SEQUENCE</scope>
    <source>
        <strain evidence="2">Kansas strain/isolate</strain>
        <tissue evidence="2">Salivary glands</tissue>
    </source>
</reference>
<dbReference type="EMBL" id="GGLE01004496">
    <property type="protein sequence ID" value="MBY08622.1"/>
    <property type="molecule type" value="Transcribed_RNA"/>
</dbReference>
<evidence type="ECO:0000256" key="1">
    <source>
        <dbReference type="SAM" id="SignalP"/>
    </source>
</evidence>